<feature type="transmembrane region" description="Helical" evidence="1">
    <location>
        <begin position="94"/>
        <end position="115"/>
    </location>
</feature>
<accession>A0AAV5M275</accession>
<dbReference type="Proteomes" id="UP001054252">
    <property type="component" value="Unassembled WGS sequence"/>
</dbReference>
<comment type="caution">
    <text evidence="2">The sequence shown here is derived from an EMBL/GenBank/DDBJ whole genome shotgun (WGS) entry which is preliminary data.</text>
</comment>
<organism evidence="2 3">
    <name type="scientific">Rubroshorea leprosula</name>
    <dbReference type="NCBI Taxonomy" id="152421"/>
    <lineage>
        <taxon>Eukaryota</taxon>
        <taxon>Viridiplantae</taxon>
        <taxon>Streptophyta</taxon>
        <taxon>Embryophyta</taxon>
        <taxon>Tracheophyta</taxon>
        <taxon>Spermatophyta</taxon>
        <taxon>Magnoliopsida</taxon>
        <taxon>eudicotyledons</taxon>
        <taxon>Gunneridae</taxon>
        <taxon>Pentapetalae</taxon>
        <taxon>rosids</taxon>
        <taxon>malvids</taxon>
        <taxon>Malvales</taxon>
        <taxon>Dipterocarpaceae</taxon>
        <taxon>Rubroshorea</taxon>
    </lineage>
</organism>
<keyword evidence="1" id="KW-0812">Transmembrane</keyword>
<name>A0AAV5M275_9ROSI</name>
<keyword evidence="1" id="KW-1133">Transmembrane helix</keyword>
<proteinExistence type="predicted"/>
<evidence type="ECO:0008006" key="4">
    <source>
        <dbReference type="Google" id="ProtNLM"/>
    </source>
</evidence>
<gene>
    <name evidence="2" type="ORF">SLEP1_g51140</name>
</gene>
<dbReference type="PANTHER" id="PTHR33740">
    <property type="entry name" value="GPI-ANCHORED ADHESIN-LIKE PROTEIN"/>
    <property type="match status" value="1"/>
</dbReference>
<protein>
    <recommendedName>
        <fullName evidence="4">SLH domain-containing protein</fullName>
    </recommendedName>
</protein>
<keyword evidence="3" id="KW-1185">Reference proteome</keyword>
<dbReference type="EMBL" id="BPVZ01000174">
    <property type="protein sequence ID" value="GKV43894.1"/>
    <property type="molecule type" value="Genomic_DNA"/>
</dbReference>
<reference evidence="2 3" key="1">
    <citation type="journal article" date="2021" name="Commun. Biol.">
        <title>The genome of Shorea leprosula (Dipterocarpaceae) highlights the ecological relevance of drought in aseasonal tropical rainforests.</title>
        <authorList>
            <person name="Ng K.K.S."/>
            <person name="Kobayashi M.J."/>
            <person name="Fawcett J.A."/>
            <person name="Hatakeyama M."/>
            <person name="Paape T."/>
            <person name="Ng C.H."/>
            <person name="Ang C.C."/>
            <person name="Tnah L.H."/>
            <person name="Lee C.T."/>
            <person name="Nishiyama T."/>
            <person name="Sese J."/>
            <person name="O'Brien M.J."/>
            <person name="Copetti D."/>
            <person name="Mohd Noor M.I."/>
            <person name="Ong R.C."/>
            <person name="Putra M."/>
            <person name="Sireger I.Z."/>
            <person name="Indrioko S."/>
            <person name="Kosugi Y."/>
            <person name="Izuno A."/>
            <person name="Isagi Y."/>
            <person name="Lee S.L."/>
            <person name="Shimizu K.K."/>
        </authorList>
    </citation>
    <scope>NUCLEOTIDE SEQUENCE [LARGE SCALE GENOMIC DNA]</scope>
    <source>
        <strain evidence="2">214</strain>
    </source>
</reference>
<dbReference type="PANTHER" id="PTHR33740:SF1">
    <property type="entry name" value="SLH DOMAIN PROTEIN"/>
    <property type="match status" value="1"/>
</dbReference>
<evidence type="ECO:0000313" key="2">
    <source>
        <dbReference type="EMBL" id="GKV43894.1"/>
    </source>
</evidence>
<evidence type="ECO:0000256" key="1">
    <source>
        <dbReference type="SAM" id="Phobius"/>
    </source>
</evidence>
<dbReference type="AlphaFoldDB" id="A0AAV5M275"/>
<keyword evidence="1" id="KW-0472">Membrane</keyword>
<sequence length="296" mass="32161">MSSSSASPLSLFLTTSSMPPRRSSNLSFFTSPTSFFCIPRSTNPRILSLSSSFADANLDLSWFPPDPNSIPDSDGGWAVVEAPQRKKNKGLSTMVIGGIGSSVAIVLATVAYFSLYRRGFNFQFRGPLHSLHGVLSWNETIVDSKATDSSDIGKEVKLSDASPECESVASNESVGSASAGKLERIVVPVAADSTQEEALSVLKKLKIIEEDIRSDELCTRREYIRWLVHISLLLERNLKHQVDPSVALSASVVPAFDDVGIEDPDFKYIQALAEAGIVPSKLSGTRPAEVYFFPDR</sequence>
<evidence type="ECO:0000313" key="3">
    <source>
        <dbReference type="Proteomes" id="UP001054252"/>
    </source>
</evidence>